<feature type="compositionally biased region" description="Polar residues" evidence="1">
    <location>
        <begin position="382"/>
        <end position="424"/>
    </location>
</feature>
<dbReference type="InParanoid" id="I7MLI2"/>
<feature type="compositionally biased region" description="Basic and acidic residues" evidence="1">
    <location>
        <begin position="745"/>
        <end position="757"/>
    </location>
</feature>
<dbReference type="RefSeq" id="XP_001022391.1">
    <property type="nucleotide sequence ID" value="XM_001022391.2"/>
</dbReference>
<accession>I7MLI2</accession>
<protein>
    <submittedName>
        <fullName evidence="2">Uncharacterized protein</fullName>
    </submittedName>
</protein>
<organism evidence="2 3">
    <name type="scientific">Tetrahymena thermophila (strain SB210)</name>
    <dbReference type="NCBI Taxonomy" id="312017"/>
    <lineage>
        <taxon>Eukaryota</taxon>
        <taxon>Sar</taxon>
        <taxon>Alveolata</taxon>
        <taxon>Ciliophora</taxon>
        <taxon>Intramacronucleata</taxon>
        <taxon>Oligohymenophorea</taxon>
        <taxon>Hymenostomatida</taxon>
        <taxon>Tetrahymenina</taxon>
        <taxon>Tetrahymenidae</taxon>
        <taxon>Tetrahymena</taxon>
    </lineage>
</organism>
<dbReference type="EMBL" id="GG662547">
    <property type="protein sequence ID" value="EAS02146.1"/>
    <property type="molecule type" value="Genomic_DNA"/>
</dbReference>
<evidence type="ECO:0000256" key="1">
    <source>
        <dbReference type="SAM" id="MobiDB-lite"/>
    </source>
</evidence>
<feature type="compositionally biased region" description="Low complexity" evidence="1">
    <location>
        <begin position="484"/>
        <end position="502"/>
    </location>
</feature>
<dbReference type="HOGENOM" id="CLU_329704_0_0_1"/>
<evidence type="ECO:0000313" key="2">
    <source>
        <dbReference type="EMBL" id="EAS02146.1"/>
    </source>
</evidence>
<dbReference type="AlphaFoldDB" id="I7MLI2"/>
<proteinExistence type="predicted"/>
<keyword evidence="3" id="KW-1185">Reference proteome</keyword>
<feature type="region of interest" description="Disordered" evidence="1">
    <location>
        <begin position="483"/>
        <end position="506"/>
    </location>
</feature>
<dbReference type="KEGG" id="tet:TTHERM_00558280"/>
<reference evidence="3" key="1">
    <citation type="journal article" date="2006" name="PLoS Biol.">
        <title>Macronuclear genome sequence of the ciliate Tetrahymena thermophila, a model eukaryote.</title>
        <authorList>
            <person name="Eisen J.A."/>
            <person name="Coyne R.S."/>
            <person name="Wu M."/>
            <person name="Wu D."/>
            <person name="Thiagarajan M."/>
            <person name="Wortman J.R."/>
            <person name="Badger J.H."/>
            <person name="Ren Q."/>
            <person name="Amedeo P."/>
            <person name="Jones K.M."/>
            <person name="Tallon L.J."/>
            <person name="Delcher A.L."/>
            <person name="Salzberg S.L."/>
            <person name="Silva J.C."/>
            <person name="Haas B.J."/>
            <person name="Majoros W.H."/>
            <person name="Farzad M."/>
            <person name="Carlton J.M."/>
            <person name="Smith R.K. Jr."/>
            <person name="Garg J."/>
            <person name="Pearlman R.E."/>
            <person name="Karrer K.M."/>
            <person name="Sun L."/>
            <person name="Manning G."/>
            <person name="Elde N.C."/>
            <person name="Turkewitz A.P."/>
            <person name="Asai D.J."/>
            <person name="Wilkes D.E."/>
            <person name="Wang Y."/>
            <person name="Cai H."/>
            <person name="Collins K."/>
            <person name="Stewart B.A."/>
            <person name="Lee S.R."/>
            <person name="Wilamowska K."/>
            <person name="Weinberg Z."/>
            <person name="Ruzzo W.L."/>
            <person name="Wloga D."/>
            <person name="Gaertig J."/>
            <person name="Frankel J."/>
            <person name="Tsao C.-C."/>
            <person name="Gorovsky M.A."/>
            <person name="Keeling P.J."/>
            <person name="Waller R.F."/>
            <person name="Patron N.J."/>
            <person name="Cherry J.M."/>
            <person name="Stover N.A."/>
            <person name="Krieger C.J."/>
            <person name="del Toro C."/>
            <person name="Ryder H.F."/>
            <person name="Williamson S.C."/>
            <person name="Barbeau R.A."/>
            <person name="Hamilton E.P."/>
            <person name="Orias E."/>
        </authorList>
    </citation>
    <scope>NUCLEOTIDE SEQUENCE [LARGE SCALE GENOMIC DNA]</scope>
    <source>
        <strain evidence="3">SB210</strain>
    </source>
</reference>
<name>I7MLI2_TETTS</name>
<dbReference type="Proteomes" id="UP000009168">
    <property type="component" value="Unassembled WGS sequence"/>
</dbReference>
<dbReference type="GeneID" id="7831595"/>
<gene>
    <name evidence="2" type="ORF">TTHERM_00558280</name>
</gene>
<feature type="region of interest" description="Disordered" evidence="1">
    <location>
        <begin position="98"/>
        <end position="126"/>
    </location>
</feature>
<feature type="region of interest" description="Disordered" evidence="1">
    <location>
        <begin position="726"/>
        <end position="760"/>
    </location>
</feature>
<feature type="region of interest" description="Disordered" evidence="1">
    <location>
        <begin position="382"/>
        <end position="425"/>
    </location>
</feature>
<evidence type="ECO:0000313" key="3">
    <source>
        <dbReference type="Proteomes" id="UP000009168"/>
    </source>
</evidence>
<feature type="compositionally biased region" description="Polar residues" evidence="1">
    <location>
        <begin position="103"/>
        <end position="126"/>
    </location>
</feature>
<sequence length="871" mass="100472">MQRRRVQSAENTKRIFSLKGSINGNNQQQQQKGDQKQSYEIHMASQQQIRQQILRDSLNEKSSQLNISGYNQNHNDNSMSFEDSRRISYNVANYYAEPKQKKQNQNGSMDVLRNNNNPNSPQSTGQIKRKIIMKCKVSAFPQDFFSSTQAETNKTVGTNDLSYQLRVINKSGKLSDKLEHSNNNMNTMKFKGKTSNQSGNGIVRYSVDRLNSSLDPANQVIRKSDTIDLHTKDIFIMNQPRNSSQASNQHLSILGVTAKTYSQASGINKSQAIPKKLNSHNTYAVNNNIKKFDQTQIFQKDQKDPSNFKIQTPKFNIFEGINQKSNSLCISKINNQTSNLKDLIKNSNAVNNFELYINPNDLSIQNDNIPPIDTNRSIQSESVSNLPNKKGQMTQQINNKQRPPKPIQQTKTNKPNSQQNSTIQKDTRCLSASIDVIQKTACFSELIDQKSIDSFSKQLLFEDSCDPQFSDQNFNNMEIVKQKSQQSNTFTENQNEQNNEQQSKIKLKQKNSLQKFITQNDKIPAVFRQMLIPKKTRPNSHNNQQIQSNDQYNIMSQLKEKLESNASVTLKELDQMFDDSSKQDDIGSYSIQSNKEIMLAPPLPIDNQPQYQSNKTNQNIKRLENTLYQINQDPLYNKIYRQNNIYNTQDMNKNPISQAKCIIKRRSYSLQKHDKSLAQAQANSTISHINRNLLHSNSKSQEHLHSSYKKNQSKMDELEFSFSKIGNKQNIRNTDKENSQFSHLDQPKQEKDNDKNVIMDSTFNPNYFKDKSWVDKNNIKNSNNINKQNLVSKGQFQKQSFNNKENICREYQYQNLLNSSINNQKKQLLGTKRMILDAKTVNQSFHTQLMKIQINQENLLNSNYFQNVNNK</sequence>